<dbReference type="InterPro" id="IPR021555">
    <property type="entry name" value="DUF3000"/>
</dbReference>
<protein>
    <recommendedName>
        <fullName evidence="3">DUF3000 family protein</fullName>
    </recommendedName>
</protein>
<accession>A0AAD0NND3</accession>
<dbReference type="RefSeq" id="WP_107747498.1">
    <property type="nucleotide sequence ID" value="NZ_CP015453.1"/>
</dbReference>
<dbReference type="KEGG" id="dpc:A6048_08945"/>
<proteinExistence type="predicted"/>
<reference evidence="1 2" key="1">
    <citation type="submission" date="2016-04" db="EMBL/GenBank/DDBJ databases">
        <title>Complete genome sequence of the haloalkaliphilic hydrocarbon-degrading bacterium Dietzia psychralcaliphila ILA-1T, isolated from a drain of a fish product-processing plant.</title>
        <authorList>
            <person name="Zhao J."/>
            <person name="Hu B."/>
            <person name="Geng S."/>
            <person name="Nie Y."/>
            <person name="Tang Y."/>
        </authorList>
    </citation>
    <scope>NUCLEOTIDE SEQUENCE [LARGE SCALE GENOMIC DNA]</scope>
    <source>
        <strain evidence="1 2">ILA-1</strain>
    </source>
</reference>
<evidence type="ECO:0000313" key="1">
    <source>
        <dbReference type="EMBL" id="AWH95606.1"/>
    </source>
</evidence>
<sequence>MSTSVNDGEPEVFREAVESLSRLEVRPEISVGPIRPPQRLAPYSHALGVEIIPPTGDDVPEFSDGDAFGRLILLHDPSGDDAWNGTLRLVAYIQADMEASLAGDPLLPQVAWSWLTEALDEDAGPYTSLGGTVTSTASVRYGDISGPPQAHQLELRASWTPLEPDLTGHAAAFCKTLALAAGLPPVGVTSLHRRA</sequence>
<name>A0AAD0NND3_9ACTN</name>
<evidence type="ECO:0008006" key="3">
    <source>
        <dbReference type="Google" id="ProtNLM"/>
    </source>
</evidence>
<keyword evidence="2" id="KW-1185">Reference proteome</keyword>
<dbReference type="EMBL" id="CP015453">
    <property type="protein sequence ID" value="AWH95606.1"/>
    <property type="molecule type" value="Genomic_DNA"/>
</dbReference>
<dbReference type="AlphaFoldDB" id="A0AAD0NND3"/>
<evidence type="ECO:0000313" key="2">
    <source>
        <dbReference type="Proteomes" id="UP000244903"/>
    </source>
</evidence>
<dbReference type="Pfam" id="PF11452">
    <property type="entry name" value="DUF3000"/>
    <property type="match status" value="1"/>
</dbReference>
<gene>
    <name evidence="1" type="ORF">A6048_08945</name>
</gene>
<organism evidence="1 2">
    <name type="scientific">Dietzia psychralcaliphila</name>
    <dbReference type="NCBI Taxonomy" id="139021"/>
    <lineage>
        <taxon>Bacteria</taxon>
        <taxon>Bacillati</taxon>
        <taxon>Actinomycetota</taxon>
        <taxon>Actinomycetes</taxon>
        <taxon>Mycobacteriales</taxon>
        <taxon>Dietziaceae</taxon>
        <taxon>Dietzia</taxon>
    </lineage>
</organism>
<dbReference type="Proteomes" id="UP000244903">
    <property type="component" value="Chromosome"/>
</dbReference>